<sequence length="141" mass="14863">MRILKLALIAVLAAATLLAIPATAHADSKYFQTPSGNIFCILDSSGAACDISEYTYTPPPPPECAQHISWGSRFRLSPGKPGTIECHGDTLKLPGEPTLNYGQTISAGSITCASGEQTGVKCTDSNGGHYFRVSRDSFNLG</sequence>
<keyword evidence="3" id="KW-1185">Reference proteome</keyword>
<feature type="signal peptide" evidence="1">
    <location>
        <begin position="1"/>
        <end position="26"/>
    </location>
</feature>
<dbReference type="InterPro" id="IPR046576">
    <property type="entry name" value="DUF6636"/>
</dbReference>
<protein>
    <recommendedName>
        <fullName evidence="4">Ig-like domain-containing protein</fullName>
    </recommendedName>
</protein>
<accession>A0A1A3N7F4</accession>
<dbReference type="Proteomes" id="UP000093629">
    <property type="component" value="Unassembled WGS sequence"/>
</dbReference>
<keyword evidence="1" id="KW-0732">Signal</keyword>
<evidence type="ECO:0000313" key="2">
    <source>
        <dbReference type="EMBL" id="OBK17265.1"/>
    </source>
</evidence>
<dbReference type="EMBL" id="LZLQ01000051">
    <property type="protein sequence ID" value="OBK17265.1"/>
    <property type="molecule type" value="Genomic_DNA"/>
</dbReference>
<comment type="caution">
    <text evidence="2">The sequence shown here is derived from an EMBL/GenBank/DDBJ whole genome shotgun (WGS) entry which is preliminary data.</text>
</comment>
<gene>
    <name evidence="2" type="ORF">A5636_22765</name>
</gene>
<dbReference type="Pfam" id="PF20341">
    <property type="entry name" value="DUF6636"/>
    <property type="match status" value="1"/>
</dbReference>
<dbReference type="AlphaFoldDB" id="A0A1A3N7F4"/>
<organism evidence="2 3">
    <name type="scientific">Mycobacterium asiaticum</name>
    <dbReference type="NCBI Taxonomy" id="1790"/>
    <lineage>
        <taxon>Bacteria</taxon>
        <taxon>Bacillati</taxon>
        <taxon>Actinomycetota</taxon>
        <taxon>Actinomycetes</taxon>
        <taxon>Mycobacteriales</taxon>
        <taxon>Mycobacteriaceae</taxon>
        <taxon>Mycobacterium</taxon>
    </lineage>
</organism>
<evidence type="ECO:0008006" key="4">
    <source>
        <dbReference type="Google" id="ProtNLM"/>
    </source>
</evidence>
<evidence type="ECO:0000256" key="1">
    <source>
        <dbReference type="SAM" id="SignalP"/>
    </source>
</evidence>
<evidence type="ECO:0000313" key="3">
    <source>
        <dbReference type="Proteomes" id="UP000093629"/>
    </source>
</evidence>
<name>A0A1A3N7F4_MYCAS</name>
<proteinExistence type="predicted"/>
<feature type="chain" id="PRO_5008326866" description="Ig-like domain-containing protein" evidence="1">
    <location>
        <begin position="27"/>
        <end position="141"/>
    </location>
</feature>
<reference evidence="2 3" key="1">
    <citation type="submission" date="2016-06" db="EMBL/GenBank/DDBJ databases">
        <authorList>
            <person name="Kjaerup R.B."/>
            <person name="Dalgaard T.S."/>
            <person name="Juul-Madsen H.R."/>
        </authorList>
    </citation>
    <scope>NUCLEOTIDE SEQUENCE [LARGE SCALE GENOMIC DNA]</scope>
    <source>
        <strain evidence="2 3">1245139.5</strain>
    </source>
</reference>